<dbReference type="EMBL" id="JACGWK010000602">
    <property type="protein sequence ID" value="KAL0295779.1"/>
    <property type="molecule type" value="Genomic_DNA"/>
</dbReference>
<dbReference type="AlphaFoldDB" id="A0AAW2JN53"/>
<proteinExistence type="predicted"/>
<reference evidence="1" key="1">
    <citation type="submission" date="2020-06" db="EMBL/GenBank/DDBJ databases">
        <authorList>
            <person name="Li T."/>
            <person name="Hu X."/>
            <person name="Zhang T."/>
            <person name="Song X."/>
            <person name="Zhang H."/>
            <person name="Dai N."/>
            <person name="Sheng W."/>
            <person name="Hou X."/>
            <person name="Wei L."/>
        </authorList>
    </citation>
    <scope>NUCLEOTIDE SEQUENCE</scope>
    <source>
        <strain evidence="1">G01</strain>
        <tissue evidence="1">Leaf</tissue>
    </source>
</reference>
<sequence>MTDWSAQQRYKVDCSLADPLLPIRVGLTQKYSKGMEPLESRLQFTLGQRRLTFWKRNTNRFTLFRVLIERSEIKVYDKVSEVSMVFYLCVVSVHSVRLRT</sequence>
<evidence type="ECO:0000313" key="1">
    <source>
        <dbReference type="EMBL" id="KAL0295779.1"/>
    </source>
</evidence>
<name>A0AAW2JN53_9LAMI</name>
<accession>A0AAW2JN53</accession>
<gene>
    <name evidence="1" type="ORF">Sangu_3184900</name>
</gene>
<organism evidence="1">
    <name type="scientific">Sesamum angustifolium</name>
    <dbReference type="NCBI Taxonomy" id="2727405"/>
    <lineage>
        <taxon>Eukaryota</taxon>
        <taxon>Viridiplantae</taxon>
        <taxon>Streptophyta</taxon>
        <taxon>Embryophyta</taxon>
        <taxon>Tracheophyta</taxon>
        <taxon>Spermatophyta</taxon>
        <taxon>Magnoliopsida</taxon>
        <taxon>eudicotyledons</taxon>
        <taxon>Gunneridae</taxon>
        <taxon>Pentapetalae</taxon>
        <taxon>asterids</taxon>
        <taxon>lamiids</taxon>
        <taxon>Lamiales</taxon>
        <taxon>Pedaliaceae</taxon>
        <taxon>Sesamum</taxon>
    </lineage>
</organism>
<reference evidence="1" key="2">
    <citation type="journal article" date="2024" name="Plant">
        <title>Genomic evolution and insights into agronomic trait innovations of Sesamum species.</title>
        <authorList>
            <person name="Miao H."/>
            <person name="Wang L."/>
            <person name="Qu L."/>
            <person name="Liu H."/>
            <person name="Sun Y."/>
            <person name="Le M."/>
            <person name="Wang Q."/>
            <person name="Wei S."/>
            <person name="Zheng Y."/>
            <person name="Lin W."/>
            <person name="Duan Y."/>
            <person name="Cao H."/>
            <person name="Xiong S."/>
            <person name="Wang X."/>
            <person name="Wei L."/>
            <person name="Li C."/>
            <person name="Ma Q."/>
            <person name="Ju M."/>
            <person name="Zhao R."/>
            <person name="Li G."/>
            <person name="Mu C."/>
            <person name="Tian Q."/>
            <person name="Mei H."/>
            <person name="Zhang T."/>
            <person name="Gao T."/>
            <person name="Zhang H."/>
        </authorList>
    </citation>
    <scope>NUCLEOTIDE SEQUENCE</scope>
    <source>
        <strain evidence="1">G01</strain>
    </source>
</reference>
<protein>
    <submittedName>
        <fullName evidence="1">Uncharacterized protein</fullName>
    </submittedName>
</protein>
<comment type="caution">
    <text evidence="1">The sequence shown here is derived from an EMBL/GenBank/DDBJ whole genome shotgun (WGS) entry which is preliminary data.</text>
</comment>